<evidence type="ECO:0000313" key="1">
    <source>
        <dbReference type="EMBL" id="GBM15251.1"/>
    </source>
</evidence>
<comment type="caution">
    <text evidence="1">The sequence shown here is derived from an EMBL/GenBank/DDBJ whole genome shotgun (WGS) entry which is preliminary data.</text>
</comment>
<sequence>MIVSLVSKSNIQNEEETIQRPFLPSIGAYRNQFLPVALCPYSASHTYMQLQFEAVISIYSLRTSSSPIITDIQPQDLRLTCLDADIVVVWTKALHYATEAYTVFKKKPAPNFEQQEWLKSANNFISCIKFVDYQILHGMKMRSFPASLASR</sequence>
<accession>A0A4Y2DEZ6</accession>
<name>A0A4Y2DEZ6_ARAVE</name>
<keyword evidence="2" id="KW-1185">Reference proteome</keyword>
<dbReference type="Proteomes" id="UP000499080">
    <property type="component" value="Unassembled WGS sequence"/>
</dbReference>
<evidence type="ECO:0000313" key="2">
    <source>
        <dbReference type="Proteomes" id="UP000499080"/>
    </source>
</evidence>
<proteinExistence type="predicted"/>
<gene>
    <name evidence="1" type="ORF">AVEN_144040_1</name>
</gene>
<organism evidence="1 2">
    <name type="scientific">Araneus ventricosus</name>
    <name type="common">Orbweaver spider</name>
    <name type="synonym">Epeira ventricosa</name>
    <dbReference type="NCBI Taxonomy" id="182803"/>
    <lineage>
        <taxon>Eukaryota</taxon>
        <taxon>Metazoa</taxon>
        <taxon>Ecdysozoa</taxon>
        <taxon>Arthropoda</taxon>
        <taxon>Chelicerata</taxon>
        <taxon>Arachnida</taxon>
        <taxon>Araneae</taxon>
        <taxon>Araneomorphae</taxon>
        <taxon>Entelegynae</taxon>
        <taxon>Araneoidea</taxon>
        <taxon>Araneidae</taxon>
        <taxon>Araneus</taxon>
    </lineage>
</organism>
<dbReference type="AlphaFoldDB" id="A0A4Y2DEZ6"/>
<dbReference type="EMBL" id="BGPR01000357">
    <property type="protein sequence ID" value="GBM15251.1"/>
    <property type="molecule type" value="Genomic_DNA"/>
</dbReference>
<reference evidence="1 2" key="1">
    <citation type="journal article" date="2019" name="Sci. Rep.">
        <title>Orb-weaving spider Araneus ventricosus genome elucidates the spidroin gene catalogue.</title>
        <authorList>
            <person name="Kono N."/>
            <person name="Nakamura H."/>
            <person name="Ohtoshi R."/>
            <person name="Moran D.A.P."/>
            <person name="Shinohara A."/>
            <person name="Yoshida Y."/>
            <person name="Fujiwara M."/>
            <person name="Mori M."/>
            <person name="Tomita M."/>
            <person name="Arakawa K."/>
        </authorList>
    </citation>
    <scope>NUCLEOTIDE SEQUENCE [LARGE SCALE GENOMIC DNA]</scope>
</reference>
<protein>
    <submittedName>
        <fullName evidence="1">Uncharacterized protein</fullName>
    </submittedName>
</protein>